<accession>A0AAD2CCU8</accession>
<dbReference type="GO" id="GO:0007189">
    <property type="term" value="P:adenylate cyclase-activating G protein-coupled receptor signaling pathway"/>
    <property type="evidence" value="ECO:0007669"/>
    <property type="project" value="TreeGrafter"/>
</dbReference>
<dbReference type="GO" id="GO:0005886">
    <property type="term" value="C:plasma membrane"/>
    <property type="evidence" value="ECO:0007669"/>
    <property type="project" value="TreeGrafter"/>
</dbReference>
<evidence type="ECO:0000313" key="8">
    <source>
        <dbReference type="Proteomes" id="UP001295423"/>
    </source>
</evidence>
<feature type="transmembrane region" description="Helical" evidence="6">
    <location>
        <begin position="45"/>
        <end position="62"/>
    </location>
</feature>
<dbReference type="SUPFAM" id="SSF81321">
    <property type="entry name" value="Family A G protein-coupled receptor-like"/>
    <property type="match status" value="1"/>
</dbReference>
<feature type="transmembrane region" description="Helical" evidence="6">
    <location>
        <begin position="302"/>
        <end position="324"/>
    </location>
</feature>
<evidence type="ECO:0000256" key="5">
    <source>
        <dbReference type="SAM" id="MobiDB-lite"/>
    </source>
</evidence>
<name>A0AAD2CCU8_9STRA</name>
<keyword evidence="3 6" id="KW-1133">Transmembrane helix</keyword>
<feature type="transmembrane region" description="Helical" evidence="6">
    <location>
        <begin position="127"/>
        <end position="154"/>
    </location>
</feature>
<comment type="subcellular location">
    <subcellularLocation>
        <location evidence="1">Membrane</location>
        <topology evidence="1">Multi-pass membrane protein</topology>
    </subcellularLocation>
</comment>
<dbReference type="Gene3D" id="1.20.1070.10">
    <property type="entry name" value="Rhodopsin 7-helix transmembrane proteins"/>
    <property type="match status" value="1"/>
</dbReference>
<feature type="transmembrane region" description="Helical" evidence="6">
    <location>
        <begin position="97"/>
        <end position="115"/>
    </location>
</feature>
<feature type="transmembrane region" description="Helical" evidence="6">
    <location>
        <begin position="14"/>
        <end position="33"/>
    </location>
</feature>
<keyword evidence="8" id="KW-1185">Reference proteome</keyword>
<organism evidence="7 8">
    <name type="scientific">Cylindrotheca closterium</name>
    <dbReference type="NCBI Taxonomy" id="2856"/>
    <lineage>
        <taxon>Eukaryota</taxon>
        <taxon>Sar</taxon>
        <taxon>Stramenopiles</taxon>
        <taxon>Ochrophyta</taxon>
        <taxon>Bacillariophyta</taxon>
        <taxon>Bacillariophyceae</taxon>
        <taxon>Bacillariophycidae</taxon>
        <taxon>Bacillariales</taxon>
        <taxon>Bacillariaceae</taxon>
        <taxon>Cylindrotheca</taxon>
    </lineage>
</organism>
<dbReference type="PANTHER" id="PTHR23112">
    <property type="entry name" value="G PROTEIN-COUPLED RECEPTOR 157-RELATED"/>
    <property type="match status" value="1"/>
</dbReference>
<evidence type="ECO:0000313" key="7">
    <source>
        <dbReference type="EMBL" id="CAJ1929959.1"/>
    </source>
</evidence>
<keyword evidence="4 6" id="KW-0472">Membrane</keyword>
<dbReference type="PANTHER" id="PTHR23112:SF0">
    <property type="entry name" value="TRANSMEMBRANE PROTEIN 116"/>
    <property type="match status" value="1"/>
</dbReference>
<dbReference type="AlphaFoldDB" id="A0AAD2CCU8"/>
<feature type="transmembrane region" description="Helical" evidence="6">
    <location>
        <begin position="174"/>
        <end position="198"/>
    </location>
</feature>
<gene>
    <name evidence="7" type="ORF">CYCCA115_LOCUS1805</name>
</gene>
<sequence>MVSSQEALELIPKISGGLSFVFSLSTAVYIIFFSEDAKKGFYNRLVIGMCFADMLSSFAHFLSTWPMPADSGAAFAVGNEATCRIQGFFTQYSISSHLYVASMGAFYLLAIKYGWKEKHFAKWGHLFHLIPIGFGLASSITVTVMDIIGPAILWCWIAPQEDRPDLDVNLYRMVLFYVPLWSAMLFVGINLIFVFLYVHRVTKVAEGHVTKWMPSKSVRNISQDAKGNDEDEMYCGQEISTDSSSADVDSEGLGPLDDSASIGSSEDAADHDGRVSRIVRKKQKQQIKMYARRRQEIANQCLRYAMAFYITWTPLSCVRILQLIGRPVPYGLLFLAAAMSPLQGLPNLLAFLYPMMRKKWKLRKHSQKNENPRNEQRPRNEQHDPKDAVKEMKPPSIVAGQPKRKKKTSSDRGIHGSSAWDINMGRQDTYDLDAQNFELSSEFKTEENDDIYTNPELYFMRKK</sequence>
<reference evidence="7" key="1">
    <citation type="submission" date="2023-08" db="EMBL/GenBank/DDBJ databases">
        <authorList>
            <person name="Audoor S."/>
            <person name="Bilcke G."/>
        </authorList>
    </citation>
    <scope>NUCLEOTIDE SEQUENCE</scope>
</reference>
<feature type="region of interest" description="Disordered" evidence="5">
    <location>
        <begin position="363"/>
        <end position="421"/>
    </location>
</feature>
<evidence type="ECO:0000256" key="3">
    <source>
        <dbReference type="ARBA" id="ARBA00022989"/>
    </source>
</evidence>
<comment type="caution">
    <text evidence="7">The sequence shown here is derived from an EMBL/GenBank/DDBJ whole genome shotgun (WGS) entry which is preliminary data.</text>
</comment>
<proteinExistence type="predicted"/>
<evidence type="ECO:0000256" key="4">
    <source>
        <dbReference type="ARBA" id="ARBA00023136"/>
    </source>
</evidence>
<feature type="transmembrane region" description="Helical" evidence="6">
    <location>
        <begin position="330"/>
        <end position="353"/>
    </location>
</feature>
<evidence type="ECO:0000256" key="1">
    <source>
        <dbReference type="ARBA" id="ARBA00004141"/>
    </source>
</evidence>
<protein>
    <submittedName>
        <fullName evidence="7">Uncharacterized protein</fullName>
    </submittedName>
</protein>
<feature type="compositionally biased region" description="Basic and acidic residues" evidence="5">
    <location>
        <begin position="367"/>
        <end position="393"/>
    </location>
</feature>
<dbReference type="Proteomes" id="UP001295423">
    <property type="component" value="Unassembled WGS sequence"/>
</dbReference>
<dbReference type="GO" id="GO:0004930">
    <property type="term" value="F:G protein-coupled receptor activity"/>
    <property type="evidence" value="ECO:0007669"/>
    <property type="project" value="TreeGrafter"/>
</dbReference>
<dbReference type="EMBL" id="CAKOGP040000102">
    <property type="protein sequence ID" value="CAJ1929959.1"/>
    <property type="molecule type" value="Genomic_DNA"/>
</dbReference>
<keyword evidence="2 6" id="KW-0812">Transmembrane</keyword>
<evidence type="ECO:0000256" key="2">
    <source>
        <dbReference type="ARBA" id="ARBA00022692"/>
    </source>
</evidence>
<evidence type="ECO:0000256" key="6">
    <source>
        <dbReference type="SAM" id="Phobius"/>
    </source>
</evidence>